<sequence length="179" mass="20157">MAEWQSLLQCACSDHPPAPPLLAPPRAVLWSQCRWWAAAMALVLLLSVAAVHGRPGTTLSPRDPTCLWSLWGRPEPPAPPPSPWDRLQQGLQSLPGRAQEGWQALPELPGRAWDGLQRVPAQARDQYDRYLRRVKSPSSANLERRRKQEQQEKAKHRRKVFATRAIHTAVAVAILRDHS</sequence>
<organism evidence="1">
    <name type="scientific">Eutreptiella gymnastica</name>
    <dbReference type="NCBI Taxonomy" id="73025"/>
    <lineage>
        <taxon>Eukaryota</taxon>
        <taxon>Discoba</taxon>
        <taxon>Euglenozoa</taxon>
        <taxon>Euglenida</taxon>
        <taxon>Spirocuta</taxon>
        <taxon>Euglenophyceae</taxon>
        <taxon>Eutreptiales</taxon>
        <taxon>Eutreptiaceae</taxon>
        <taxon>Eutreptiella</taxon>
    </lineage>
</organism>
<proteinExistence type="predicted"/>
<dbReference type="AlphaFoldDB" id="A0A7S1NSA5"/>
<evidence type="ECO:0000313" key="1">
    <source>
        <dbReference type="EMBL" id="CAD9037738.1"/>
    </source>
</evidence>
<gene>
    <name evidence="1" type="ORF">EGYM00392_LOCUS48898</name>
</gene>
<reference evidence="1" key="1">
    <citation type="submission" date="2021-01" db="EMBL/GenBank/DDBJ databases">
        <authorList>
            <person name="Corre E."/>
            <person name="Pelletier E."/>
            <person name="Niang G."/>
            <person name="Scheremetjew M."/>
            <person name="Finn R."/>
            <person name="Kale V."/>
            <person name="Holt S."/>
            <person name="Cochrane G."/>
            <person name="Meng A."/>
            <person name="Brown T."/>
            <person name="Cohen L."/>
        </authorList>
    </citation>
    <scope>NUCLEOTIDE SEQUENCE</scope>
    <source>
        <strain evidence="1">NIES-381</strain>
    </source>
</reference>
<dbReference type="EMBL" id="HBGA01131919">
    <property type="protein sequence ID" value="CAD9037738.1"/>
    <property type="molecule type" value="Transcribed_RNA"/>
</dbReference>
<name>A0A7S1NSA5_9EUGL</name>
<protein>
    <submittedName>
        <fullName evidence="1">Uncharacterized protein</fullName>
    </submittedName>
</protein>
<accession>A0A7S1NSA5</accession>